<dbReference type="Proteomes" id="UP001200430">
    <property type="component" value="Unassembled WGS sequence"/>
</dbReference>
<feature type="transmembrane region" description="Helical" evidence="1">
    <location>
        <begin position="229"/>
        <end position="247"/>
    </location>
</feature>
<evidence type="ECO:0000313" key="3">
    <source>
        <dbReference type="EMBL" id="MCF4141326.1"/>
    </source>
</evidence>
<reference evidence="3 4" key="1">
    <citation type="submission" date="2022-01" db="EMBL/GenBank/DDBJ databases">
        <title>Dethiosulfovibrio faecalis sp. nov., a novel proteolytic, non-sulfur-reducing bacterium isolated from a marine aquaculture solid waste bioreactor.</title>
        <authorList>
            <person name="Grabowski S."/>
            <person name="Apolinario E."/>
            <person name="Schneider N."/>
            <person name="Marshall C.W."/>
            <person name="Sowers K.R."/>
        </authorList>
    </citation>
    <scope>NUCLEOTIDE SEQUENCE [LARGE SCALE GENOMIC DNA]</scope>
    <source>
        <strain evidence="3 4">DSM 12537</strain>
    </source>
</reference>
<keyword evidence="4" id="KW-1185">Reference proteome</keyword>
<feature type="transmembrane region" description="Helical" evidence="1">
    <location>
        <begin position="76"/>
        <end position="97"/>
    </location>
</feature>
<dbReference type="RefSeq" id="WP_236097655.1">
    <property type="nucleotide sequence ID" value="NZ_JAKGUD010000001.1"/>
</dbReference>
<proteinExistence type="predicted"/>
<feature type="transmembrane region" description="Helical" evidence="1">
    <location>
        <begin position="109"/>
        <end position="128"/>
    </location>
</feature>
<feature type="transmembrane region" description="Helical" evidence="1">
    <location>
        <begin position="175"/>
        <end position="195"/>
    </location>
</feature>
<feature type="transmembrane region" description="Helical" evidence="1">
    <location>
        <begin position="303"/>
        <end position="322"/>
    </location>
</feature>
<comment type="caution">
    <text evidence="3">The sequence shown here is derived from an EMBL/GenBank/DDBJ whole genome shotgun (WGS) entry which is preliminary data.</text>
</comment>
<accession>A0ABS9ELD6</accession>
<feature type="domain" description="DUF2157" evidence="2">
    <location>
        <begin position="19"/>
        <end position="120"/>
    </location>
</feature>
<dbReference type="InterPro" id="IPR018677">
    <property type="entry name" value="DUF2157"/>
</dbReference>
<dbReference type="EMBL" id="JAKGUD010000001">
    <property type="protein sequence ID" value="MCF4141326.1"/>
    <property type="molecule type" value="Genomic_DNA"/>
</dbReference>
<protein>
    <submittedName>
        <fullName evidence="3">DUF2157 domain-containing protein</fullName>
    </submittedName>
</protein>
<dbReference type="Pfam" id="PF09925">
    <property type="entry name" value="DUF2157"/>
    <property type="match status" value="1"/>
</dbReference>
<sequence length="353" mass="40020">MGNKDVVMRITGRDLDEAVSQGLLSTENREELEAFLVERSIDRGEGLRFVSLAYYLGAMVVISALTWFVADSWDRVGGWGLSAIAFAYGCGFAAAGFRFYGRSDTKTLGGLLITMSVCLTPLFTYGLQKATGLWTGSAPGEYVDFFNWVRSGWCVMEISTVLVGLIAMKYVSFPFLVAPVSFSLWFLSMDITPLLGVDHRVVSLVFGIFMIGFALWWDLREDVEGREYGFWLHLFGAVAFWGGLSTMDGRTELRRALYCLINLGFVLFSLLVDRSIYLVLGALGFFGYLGHLAWVVFKDTLYFPFLLVLFGLSVMWLGLWYHKNRNSLTLWMESRMPRWFLRIREIRGDSSLR</sequence>
<name>A0ABS9ELD6_9BACT</name>
<organism evidence="3 4">
    <name type="scientific">Dethiosulfovibrio marinus</name>
    <dbReference type="NCBI Taxonomy" id="133532"/>
    <lineage>
        <taxon>Bacteria</taxon>
        <taxon>Thermotogati</taxon>
        <taxon>Synergistota</taxon>
        <taxon>Synergistia</taxon>
        <taxon>Synergistales</taxon>
        <taxon>Dethiosulfovibrionaceae</taxon>
        <taxon>Dethiosulfovibrio</taxon>
    </lineage>
</organism>
<feature type="transmembrane region" description="Helical" evidence="1">
    <location>
        <begin position="49"/>
        <end position="70"/>
    </location>
</feature>
<feature type="transmembrane region" description="Helical" evidence="1">
    <location>
        <begin position="201"/>
        <end position="217"/>
    </location>
</feature>
<keyword evidence="1" id="KW-1133">Transmembrane helix</keyword>
<keyword evidence="1" id="KW-0812">Transmembrane</keyword>
<evidence type="ECO:0000259" key="2">
    <source>
        <dbReference type="Pfam" id="PF09925"/>
    </source>
</evidence>
<keyword evidence="1" id="KW-0472">Membrane</keyword>
<evidence type="ECO:0000256" key="1">
    <source>
        <dbReference type="SAM" id="Phobius"/>
    </source>
</evidence>
<evidence type="ECO:0000313" key="4">
    <source>
        <dbReference type="Proteomes" id="UP001200430"/>
    </source>
</evidence>
<feature type="transmembrane region" description="Helical" evidence="1">
    <location>
        <begin position="253"/>
        <end position="272"/>
    </location>
</feature>
<gene>
    <name evidence="3" type="ORF">L2W38_00645</name>
</gene>